<dbReference type="EMBL" id="FXTG01000002">
    <property type="protein sequence ID" value="SMO60500.1"/>
    <property type="molecule type" value="Genomic_DNA"/>
</dbReference>
<name>A0ABY1N284_9ACTN</name>
<feature type="compositionally biased region" description="Low complexity" evidence="1">
    <location>
        <begin position="35"/>
        <end position="53"/>
    </location>
</feature>
<keyword evidence="2" id="KW-1133">Transmembrane helix</keyword>
<evidence type="ECO:0000313" key="3">
    <source>
        <dbReference type="EMBL" id="SMO60500.1"/>
    </source>
</evidence>
<proteinExistence type="predicted"/>
<evidence type="ECO:0000256" key="1">
    <source>
        <dbReference type="SAM" id="MobiDB-lite"/>
    </source>
</evidence>
<gene>
    <name evidence="3" type="ORF">SAMN06265174_102576</name>
</gene>
<keyword evidence="4" id="KW-1185">Reference proteome</keyword>
<dbReference type="RefSeq" id="WP_244294183.1">
    <property type="nucleotide sequence ID" value="NZ_BAAAQH010000005.1"/>
</dbReference>
<feature type="region of interest" description="Disordered" evidence="1">
    <location>
        <begin position="95"/>
        <end position="144"/>
    </location>
</feature>
<keyword evidence="2" id="KW-0812">Transmembrane</keyword>
<comment type="caution">
    <text evidence="3">The sequence shown here is derived from an EMBL/GenBank/DDBJ whole genome shotgun (WGS) entry which is preliminary data.</text>
</comment>
<dbReference type="Proteomes" id="UP000315460">
    <property type="component" value="Unassembled WGS sequence"/>
</dbReference>
<evidence type="ECO:0000313" key="4">
    <source>
        <dbReference type="Proteomes" id="UP000315460"/>
    </source>
</evidence>
<feature type="region of interest" description="Disordered" evidence="1">
    <location>
        <begin position="27"/>
        <end position="62"/>
    </location>
</feature>
<sequence length="348" mass="34775">MNTLALILLAVGVLVAIVGVVVAAAGRTPPGGPPAAGSGDWAAYDDGPGWADQGPGGQGSGSMTRGGLATLALGVVVALVGGGMLLFPVGDGEEDTVAGDAPAQEWPQPSSAAQSPTTSPGAAPGEDDPESGPGTECGLVEPADGGPAQVRIELGSIGCSEAVRVVQKYYDLPVDPSGGNTAPQHFDGWRCSTATAGLAGQRGYGTSCLKGDVQLVVPVSDGAGAGGESAPTDSGARPDGDLGLSTPMTRPSCDGRGIVVLYSAVTPGAYESEIRSALASNPGARYLRTDRACPSLRQRDENGNVIYAVYRDSGYSRAELCADVASAPAGAYGRWLDTTSDPTVLVSC</sequence>
<feature type="compositionally biased region" description="Low complexity" evidence="1">
    <location>
        <begin position="101"/>
        <end position="124"/>
    </location>
</feature>
<organism evidence="3 4">
    <name type="scientific">Dietzia kunjamensis subsp. schimae</name>
    <dbReference type="NCBI Taxonomy" id="498198"/>
    <lineage>
        <taxon>Bacteria</taxon>
        <taxon>Bacillati</taxon>
        <taxon>Actinomycetota</taxon>
        <taxon>Actinomycetes</taxon>
        <taxon>Mycobacteriales</taxon>
        <taxon>Dietziaceae</taxon>
        <taxon>Dietzia</taxon>
    </lineage>
</organism>
<feature type="region of interest" description="Disordered" evidence="1">
    <location>
        <begin position="220"/>
        <end position="250"/>
    </location>
</feature>
<keyword evidence="2" id="KW-0472">Membrane</keyword>
<accession>A0ABY1N284</accession>
<evidence type="ECO:0000256" key="2">
    <source>
        <dbReference type="SAM" id="Phobius"/>
    </source>
</evidence>
<protein>
    <recommendedName>
        <fullName evidence="5">Serine/threonine protein kinase</fullName>
    </recommendedName>
</protein>
<reference evidence="3 4" key="1">
    <citation type="submission" date="2017-05" db="EMBL/GenBank/DDBJ databases">
        <authorList>
            <person name="Varghese N."/>
            <person name="Submissions S."/>
        </authorList>
    </citation>
    <scope>NUCLEOTIDE SEQUENCE [LARGE SCALE GENOMIC DNA]</scope>
    <source>
        <strain evidence="3 4">DSM 45139</strain>
    </source>
</reference>
<evidence type="ECO:0008006" key="5">
    <source>
        <dbReference type="Google" id="ProtNLM"/>
    </source>
</evidence>
<feature type="transmembrane region" description="Helical" evidence="2">
    <location>
        <begin position="68"/>
        <end position="87"/>
    </location>
</feature>